<protein>
    <submittedName>
        <fullName evidence="1">Uncharacterized protein</fullName>
    </submittedName>
</protein>
<evidence type="ECO:0000313" key="2">
    <source>
        <dbReference type="Proteomes" id="UP000184016"/>
    </source>
</evidence>
<dbReference type="OrthoDB" id="2377207at2"/>
<organism evidence="1 2">
    <name type="scientific">Alicyclobacillus tolerans</name>
    <dbReference type="NCBI Taxonomy" id="90970"/>
    <lineage>
        <taxon>Bacteria</taxon>
        <taxon>Bacillati</taxon>
        <taxon>Bacillota</taxon>
        <taxon>Bacilli</taxon>
        <taxon>Bacillales</taxon>
        <taxon>Alicyclobacillaceae</taxon>
        <taxon>Alicyclobacillus</taxon>
    </lineage>
</organism>
<dbReference type="STRING" id="1830138.SAMN05443507_13010"/>
<name>A0A1M6WWA4_9BACL</name>
<accession>A0A1M6WWA4</accession>
<dbReference type="AlphaFoldDB" id="A0A1M6WWA4"/>
<evidence type="ECO:0000313" key="1">
    <source>
        <dbReference type="EMBL" id="SHK98017.1"/>
    </source>
</evidence>
<keyword evidence="2" id="KW-1185">Reference proteome</keyword>
<dbReference type="Proteomes" id="UP000184016">
    <property type="component" value="Unassembled WGS sequence"/>
</dbReference>
<gene>
    <name evidence="1" type="ORF">SAMN05443507_13010</name>
</gene>
<proteinExistence type="predicted"/>
<reference evidence="2" key="1">
    <citation type="submission" date="2016-11" db="EMBL/GenBank/DDBJ databases">
        <authorList>
            <person name="Varghese N."/>
            <person name="Submissions S."/>
        </authorList>
    </citation>
    <scope>NUCLEOTIDE SEQUENCE [LARGE SCALE GENOMIC DNA]</scope>
    <source>
        <strain evidence="2">USBA-503</strain>
    </source>
</reference>
<dbReference type="EMBL" id="FRAF01000030">
    <property type="protein sequence ID" value="SHK98017.1"/>
    <property type="molecule type" value="Genomic_DNA"/>
</dbReference>
<dbReference type="RefSeq" id="WP_129583666.1">
    <property type="nucleotide sequence ID" value="NZ_FRAF01000030.1"/>
</dbReference>
<sequence>MGSIISFAVFAWHRVIHASERVVRTNSTNLPKLEITRTSHAWFGQPVYVLKNESAEKLLHLVIESWNGDQLPILSQPISISALPGSKITFAPQNLAPFDFQPGKAVYFSAPVLSHMKNSQIFTIMWMENGLEQYENVNVS</sequence>